<gene>
    <name evidence="2" type="ORF">IAY_03721</name>
</gene>
<dbReference type="AlphaFoldDB" id="A0ABC9SQW0"/>
<sequence>MQIKAITIEEIYQEILDGKRNRFPPNTWKLDKNNEMAKRVTGYLVTNILNWNEEEIKQNWNNALIAKYRLRGVLKHKYENSPYAMINDLYPNRFKEWEFKMTPLNFWTKEKALQLLKWLIEEEEKLSVQKLLQIYGQKWLNERRLSAPLRVLWDGSPYAMINDLYPNRFKEWEFTKAPNKFWTKEKALQALKWTIEEKEKLNPEQLKNIYENKWLTQSGLRGACQLYWNDSPYAMINDLYPNQFKEWEFKMTPSGFWTREKALDALRWTIEEKEKLTDNQLLQQYTMKWLKRHRLWTPVVRYWNGSPYAMINDLYPNRYVKHSFRGYINLNIFIKLTLT</sequence>
<evidence type="ECO:0000259" key="1">
    <source>
        <dbReference type="Pfam" id="PF13255"/>
    </source>
</evidence>
<reference evidence="2 3" key="1">
    <citation type="submission" date="2013-01" db="EMBL/GenBank/DDBJ databases">
        <title>The Genome Sequence of Bacillus cereus TIAC219.</title>
        <authorList>
            <consortium name="The Broad Institute Genome Sequencing Platform"/>
            <consortium name="The Broad Institute Genome Sequencing Center for Infectious Disease"/>
            <person name="Feldgarden M."/>
            <person name="Van der Auwera G.A."/>
            <person name="Mahillon J."/>
            <person name="Duprez V."/>
            <person name="Timmery S."/>
            <person name="Mattelet C."/>
            <person name="Dierick K."/>
            <person name="Sun M."/>
            <person name="Yu Z."/>
            <person name="Zhu L."/>
            <person name="Hu X."/>
            <person name="Shank E.B."/>
            <person name="Swiecicka I."/>
            <person name="Hansen B.M."/>
            <person name="Andrup L."/>
            <person name="Walker B."/>
            <person name="Young S.K."/>
            <person name="Zeng Q."/>
            <person name="Gargeya S."/>
            <person name="Fitzgerald M."/>
            <person name="Haas B."/>
            <person name="Abouelleil A."/>
            <person name="Alvarado L."/>
            <person name="Arachchi H.M."/>
            <person name="Berlin A.M."/>
            <person name="Chapman S.B."/>
            <person name="Dewar J."/>
            <person name="Goldberg J."/>
            <person name="Griggs A."/>
            <person name="Gujja S."/>
            <person name="Hansen M."/>
            <person name="Howarth C."/>
            <person name="Imamovic A."/>
            <person name="Larimer J."/>
            <person name="McCowan C."/>
            <person name="Murphy C."/>
            <person name="Neiman D."/>
            <person name="Pearson M."/>
            <person name="Priest M."/>
            <person name="Roberts A."/>
            <person name="Saif S."/>
            <person name="Shea T."/>
            <person name="Sisk P."/>
            <person name="Sykes S."/>
            <person name="Wortman J."/>
            <person name="Nusbaum C."/>
            <person name="Birren B."/>
        </authorList>
    </citation>
    <scope>NUCLEOTIDE SEQUENCE [LARGE SCALE GENOMIC DNA]</scope>
    <source>
        <strain evidence="2 3">TIAC219</strain>
    </source>
</reference>
<organism evidence="2 3">
    <name type="scientific">Bacillus cereus TIAC219</name>
    <dbReference type="NCBI Taxonomy" id="718222"/>
    <lineage>
        <taxon>Bacteria</taxon>
        <taxon>Bacillati</taxon>
        <taxon>Bacillota</taxon>
        <taxon>Bacilli</taxon>
        <taxon>Bacillales</taxon>
        <taxon>Bacillaceae</taxon>
        <taxon>Bacillus</taxon>
        <taxon>Bacillus cereus group</taxon>
    </lineage>
</organism>
<feature type="domain" description="DUF4046" evidence="1">
    <location>
        <begin position="8"/>
        <end position="94"/>
    </location>
</feature>
<dbReference type="Pfam" id="PF13255">
    <property type="entry name" value="DUF4046"/>
    <property type="match status" value="2"/>
</dbReference>
<proteinExistence type="predicted"/>
<dbReference type="Proteomes" id="UP000014060">
    <property type="component" value="Unassembled WGS sequence"/>
</dbReference>
<protein>
    <recommendedName>
        <fullName evidence="1">DUF4046 domain-containing protein</fullName>
    </recommendedName>
</protein>
<dbReference type="RefSeq" id="WP_001165839.1">
    <property type="nucleotide sequence ID" value="NZ_KB976012.1"/>
</dbReference>
<dbReference type="InterPro" id="IPR025119">
    <property type="entry name" value="DUF4046"/>
</dbReference>
<comment type="caution">
    <text evidence="2">The sequence shown here is derived from an EMBL/GenBank/DDBJ whole genome shotgun (WGS) entry which is preliminary data.</text>
</comment>
<evidence type="ECO:0000313" key="2">
    <source>
        <dbReference type="EMBL" id="EOQ58101.1"/>
    </source>
</evidence>
<dbReference type="EMBL" id="AHCJ01000080">
    <property type="protein sequence ID" value="EOQ58101.1"/>
    <property type="molecule type" value="Genomic_DNA"/>
</dbReference>
<name>A0ABC9SQW0_BACCE</name>
<feature type="domain" description="DUF4046" evidence="1">
    <location>
        <begin position="248"/>
        <end position="317"/>
    </location>
</feature>
<evidence type="ECO:0000313" key="3">
    <source>
        <dbReference type="Proteomes" id="UP000014060"/>
    </source>
</evidence>
<accession>A0ABC9SQW0</accession>